<dbReference type="InterPro" id="IPR027417">
    <property type="entry name" value="P-loop_NTPase"/>
</dbReference>
<keyword evidence="6" id="KW-1185">Reference proteome</keyword>
<name>A0ABQ5M4K8_9FIRM</name>
<evidence type="ECO:0000259" key="4">
    <source>
        <dbReference type="PROSITE" id="PS50893"/>
    </source>
</evidence>
<dbReference type="SMART" id="SM00382">
    <property type="entry name" value="AAA"/>
    <property type="match status" value="1"/>
</dbReference>
<organism evidence="5 6">
    <name type="scientific">Lacrimispora amygdalina</name>
    <dbReference type="NCBI Taxonomy" id="253257"/>
    <lineage>
        <taxon>Bacteria</taxon>
        <taxon>Bacillati</taxon>
        <taxon>Bacillota</taxon>
        <taxon>Clostridia</taxon>
        <taxon>Lachnospirales</taxon>
        <taxon>Lachnospiraceae</taxon>
        <taxon>Lacrimispora</taxon>
    </lineage>
</organism>
<evidence type="ECO:0000256" key="2">
    <source>
        <dbReference type="ARBA" id="ARBA00022741"/>
    </source>
</evidence>
<reference evidence="5 6" key="1">
    <citation type="journal article" date="2024" name="Int. J. Syst. Evol. Microbiol.">
        <title>Lacrimispora brassicae sp. nov. isolated from fermented cabbage, and proposal of Clostridium indicum Gundawar et al. 2019 and Clostridium methoxybenzovorans Mechichi et al. 1999 as heterotypic synonyms of Lacrimispora amygdalina (Parshina et al. 2003) Haas and Blanchard 2020 and Lacrimispora indolis (McClung and McCoy 1957) Haas and Blanchard 2020, respectively.</title>
        <authorList>
            <person name="Kobayashi H."/>
            <person name="Tanizawa Y."/>
            <person name="Sakamoto M."/>
            <person name="Ohkuma M."/>
            <person name="Tohno M."/>
        </authorList>
    </citation>
    <scope>NUCLEOTIDE SEQUENCE [LARGE SCALE GENOMIC DNA]</scope>
    <source>
        <strain evidence="5 6">DSM 12857</strain>
    </source>
</reference>
<dbReference type="InterPro" id="IPR050093">
    <property type="entry name" value="ABC_SmlMolc_Importer"/>
</dbReference>
<evidence type="ECO:0000256" key="3">
    <source>
        <dbReference type="ARBA" id="ARBA00022840"/>
    </source>
</evidence>
<feature type="domain" description="ABC transporter" evidence="4">
    <location>
        <begin position="3"/>
        <end position="235"/>
    </location>
</feature>
<evidence type="ECO:0000313" key="5">
    <source>
        <dbReference type="EMBL" id="GLB29431.1"/>
    </source>
</evidence>
<keyword evidence="3" id="KW-0067">ATP-binding</keyword>
<evidence type="ECO:0000313" key="6">
    <source>
        <dbReference type="Proteomes" id="UP001419084"/>
    </source>
</evidence>
<proteinExistence type="predicted"/>
<keyword evidence="1" id="KW-0813">Transport</keyword>
<dbReference type="RefSeq" id="WP_242996492.1">
    <property type="nucleotide sequence ID" value="NZ_BRPJ01000025.1"/>
</dbReference>
<comment type="caution">
    <text evidence="5">The sequence shown here is derived from an EMBL/GenBank/DDBJ whole genome shotgun (WGS) entry which is preliminary data.</text>
</comment>
<dbReference type="InterPro" id="IPR003439">
    <property type="entry name" value="ABC_transporter-like_ATP-bd"/>
</dbReference>
<dbReference type="Pfam" id="PF00005">
    <property type="entry name" value="ABC_tran"/>
    <property type="match status" value="1"/>
</dbReference>
<sequence>MMGSAIEVKRLFLKMGDFQLKNISFDIHPKEIFAILGKTGAGKTLLLESIAGFYRSMEGGIFLEGKNVLDIPLTERKIGFVYQDYGLFPHMTVRKNISYGLKMQKKSKKEIAEKVGHMAEIMSISHILEQYPDTLSGGEKQRTALARSLVLNPGVLLLDEPFSALDPVTKAAMYKELLKINEQFDCAILFVTHDFTEAQKLARRIGIMDKGCLKAVRNSVELFDYYQNDELNQFFGIMKGDCV</sequence>
<dbReference type="EMBL" id="BRPJ01000025">
    <property type="protein sequence ID" value="GLB29431.1"/>
    <property type="molecule type" value="Genomic_DNA"/>
</dbReference>
<evidence type="ECO:0000256" key="1">
    <source>
        <dbReference type="ARBA" id="ARBA00022448"/>
    </source>
</evidence>
<dbReference type="Gene3D" id="3.40.50.300">
    <property type="entry name" value="P-loop containing nucleotide triphosphate hydrolases"/>
    <property type="match status" value="1"/>
</dbReference>
<gene>
    <name evidence="5" type="ORF">LAD12857_13540</name>
</gene>
<dbReference type="PANTHER" id="PTHR42781">
    <property type="entry name" value="SPERMIDINE/PUTRESCINE IMPORT ATP-BINDING PROTEIN POTA"/>
    <property type="match status" value="1"/>
</dbReference>
<protein>
    <submittedName>
        <fullName evidence="5">Sulfate transporter</fullName>
    </submittedName>
</protein>
<dbReference type="SUPFAM" id="SSF52540">
    <property type="entry name" value="P-loop containing nucleoside triphosphate hydrolases"/>
    <property type="match status" value="1"/>
</dbReference>
<dbReference type="InterPro" id="IPR003593">
    <property type="entry name" value="AAA+_ATPase"/>
</dbReference>
<dbReference type="PROSITE" id="PS50893">
    <property type="entry name" value="ABC_TRANSPORTER_2"/>
    <property type="match status" value="1"/>
</dbReference>
<accession>A0ABQ5M4K8</accession>
<dbReference type="PANTHER" id="PTHR42781:SF4">
    <property type="entry name" value="SPERMIDINE_PUTRESCINE IMPORT ATP-BINDING PROTEIN POTA"/>
    <property type="match status" value="1"/>
</dbReference>
<keyword evidence="2" id="KW-0547">Nucleotide-binding</keyword>
<dbReference type="Proteomes" id="UP001419084">
    <property type="component" value="Unassembled WGS sequence"/>
</dbReference>